<dbReference type="InterPro" id="IPR006076">
    <property type="entry name" value="FAD-dep_OxRdtase"/>
</dbReference>
<dbReference type="AlphaFoldDB" id="A0A9Q2C7H3"/>
<dbReference type="Gene3D" id="3.30.9.10">
    <property type="entry name" value="D-Amino Acid Oxidase, subunit A, domain 2"/>
    <property type="match status" value="1"/>
</dbReference>
<dbReference type="PANTHER" id="PTHR13847:SF289">
    <property type="entry name" value="GLYCINE OXIDASE"/>
    <property type="match status" value="1"/>
</dbReference>
<dbReference type="InterPro" id="IPR036188">
    <property type="entry name" value="FAD/NAD-bd_sf"/>
</dbReference>
<feature type="domain" description="FAD dependent oxidoreductase" evidence="2">
    <location>
        <begin position="4"/>
        <end position="393"/>
    </location>
</feature>
<dbReference type="PANTHER" id="PTHR13847">
    <property type="entry name" value="SARCOSINE DEHYDROGENASE-RELATED"/>
    <property type="match status" value="1"/>
</dbReference>
<dbReference type="SUPFAM" id="SSF51905">
    <property type="entry name" value="FAD/NAD(P)-binding domain"/>
    <property type="match status" value="1"/>
</dbReference>
<dbReference type="RefSeq" id="WP_116574996.1">
    <property type="nucleotide sequence ID" value="NZ_JACBXL010000003.1"/>
</dbReference>
<evidence type="ECO:0000259" key="2">
    <source>
        <dbReference type="Pfam" id="PF01266"/>
    </source>
</evidence>
<dbReference type="Proteomes" id="UP001199322">
    <property type="component" value="Unassembled WGS sequence"/>
</dbReference>
<dbReference type="GO" id="GO:0016491">
    <property type="term" value="F:oxidoreductase activity"/>
    <property type="evidence" value="ECO:0007669"/>
    <property type="project" value="UniProtKB-KW"/>
</dbReference>
<keyword evidence="1" id="KW-0560">Oxidoreductase</keyword>
<protein>
    <submittedName>
        <fullName evidence="3">FAD-binding oxidoreductase</fullName>
    </submittedName>
</protein>
<evidence type="ECO:0000313" key="4">
    <source>
        <dbReference type="Proteomes" id="UP001199322"/>
    </source>
</evidence>
<sequence length="417" mass="45907">MRFDTLVLGAGIVGVSVAVHLQKRGRAVALVDRRAPGFETSFGNAGLIQREGVYPYAFPRDLSTLLRYAGNTSADVHYHPGDLPRLLPFLWQYWRNSHPTRHAAIARAYAPLIAHSVSEHRALAEAAGATHLIRPSGWIKVFRNAATQDKETRNVERWQREYGVAFEALDPARLRSVEPHLDTSLLGGLRYTEADSVSDPNALVTAYAKHFEQLGGRLFEADANTLTPNAPWLLQTKEGELRADNVVVAMGPWADVLTSRLGYSLPLAVKRGYHMHYAPAHGAQLNHPVLDADGGYVLAPMARGIRLTTGAELAHRDAPKTPVQLNAVEPVARTLFPLAERVDAEPWLGARPCTPDMLPIIGPAPHHANMWFAFGHAHHGLTLGPITGRLIAEIMLGETPTVDVRPFRAQRFWDSAR</sequence>
<dbReference type="GO" id="GO:0005737">
    <property type="term" value="C:cytoplasm"/>
    <property type="evidence" value="ECO:0007669"/>
    <property type="project" value="TreeGrafter"/>
</dbReference>
<reference evidence="3" key="1">
    <citation type="submission" date="2018-06" db="EMBL/GenBank/DDBJ databases">
        <authorList>
            <person name="O'Rourke A."/>
        </authorList>
    </citation>
    <scope>NUCLEOTIDE SEQUENCE</scope>
    <source>
        <strain evidence="3">132550021-3</strain>
    </source>
</reference>
<gene>
    <name evidence="3" type="ORF">DEE74_04890</name>
</gene>
<accession>A0A9Q2C7H3</accession>
<name>A0A9Q2C7H3_RALPI</name>
<dbReference type="SUPFAM" id="SSF54373">
    <property type="entry name" value="FAD-linked reductases, C-terminal domain"/>
    <property type="match status" value="1"/>
</dbReference>
<organism evidence="3 4">
    <name type="scientific">Ralstonia pickettii</name>
    <name type="common">Burkholderia pickettii</name>
    <dbReference type="NCBI Taxonomy" id="329"/>
    <lineage>
        <taxon>Bacteria</taxon>
        <taxon>Pseudomonadati</taxon>
        <taxon>Pseudomonadota</taxon>
        <taxon>Betaproteobacteria</taxon>
        <taxon>Burkholderiales</taxon>
        <taxon>Burkholderiaceae</taxon>
        <taxon>Ralstonia</taxon>
    </lineage>
</organism>
<comment type="caution">
    <text evidence="3">The sequence shown here is derived from an EMBL/GenBank/DDBJ whole genome shotgun (WGS) entry which is preliminary data.</text>
</comment>
<dbReference type="Gene3D" id="3.50.50.60">
    <property type="entry name" value="FAD/NAD(P)-binding domain"/>
    <property type="match status" value="2"/>
</dbReference>
<dbReference type="Pfam" id="PF01266">
    <property type="entry name" value="DAO"/>
    <property type="match status" value="1"/>
</dbReference>
<evidence type="ECO:0000256" key="1">
    <source>
        <dbReference type="ARBA" id="ARBA00023002"/>
    </source>
</evidence>
<evidence type="ECO:0000313" key="3">
    <source>
        <dbReference type="EMBL" id="MBX3889198.1"/>
    </source>
</evidence>
<proteinExistence type="predicted"/>
<dbReference type="EMBL" id="QGBI01000004">
    <property type="protein sequence ID" value="MBX3889198.1"/>
    <property type="molecule type" value="Genomic_DNA"/>
</dbReference>